<dbReference type="Proteomes" id="UP001151760">
    <property type="component" value="Unassembled WGS sequence"/>
</dbReference>
<accession>A0ABQ5E136</accession>
<protein>
    <submittedName>
        <fullName evidence="1">Uncharacterized protein</fullName>
    </submittedName>
</protein>
<gene>
    <name evidence="1" type="ORF">Tco_0953845</name>
</gene>
<name>A0ABQ5E136_9ASTR</name>
<proteinExistence type="predicted"/>
<comment type="caution">
    <text evidence="1">The sequence shown here is derived from an EMBL/GenBank/DDBJ whole genome shotgun (WGS) entry which is preliminary data.</text>
</comment>
<reference evidence="1" key="2">
    <citation type="submission" date="2022-01" db="EMBL/GenBank/DDBJ databases">
        <authorList>
            <person name="Yamashiro T."/>
            <person name="Shiraishi A."/>
            <person name="Satake H."/>
            <person name="Nakayama K."/>
        </authorList>
    </citation>
    <scope>NUCLEOTIDE SEQUENCE</scope>
</reference>
<reference evidence="1" key="1">
    <citation type="journal article" date="2022" name="Int. J. Mol. Sci.">
        <title>Draft Genome of Tanacetum Coccineum: Genomic Comparison of Closely Related Tanacetum-Family Plants.</title>
        <authorList>
            <person name="Yamashiro T."/>
            <person name="Shiraishi A."/>
            <person name="Nakayama K."/>
            <person name="Satake H."/>
        </authorList>
    </citation>
    <scope>NUCLEOTIDE SEQUENCE</scope>
</reference>
<evidence type="ECO:0000313" key="1">
    <source>
        <dbReference type="EMBL" id="GJT45130.1"/>
    </source>
</evidence>
<evidence type="ECO:0000313" key="2">
    <source>
        <dbReference type="Proteomes" id="UP001151760"/>
    </source>
</evidence>
<dbReference type="EMBL" id="BQNB010015873">
    <property type="protein sequence ID" value="GJT45130.1"/>
    <property type="molecule type" value="Genomic_DNA"/>
</dbReference>
<sequence length="105" mass="11984">MWFVHPELPHVYSPLRSAMSRRLQAFTSFFLQIFSSAVEGTVIFNVVDGPDSGVVTGIVLTNNSSLKFVLAAQMVDTLRVIRDMRREMSDIQAELLALWRQQREL</sequence>
<keyword evidence="2" id="KW-1185">Reference proteome</keyword>
<organism evidence="1 2">
    <name type="scientific">Tanacetum coccineum</name>
    <dbReference type="NCBI Taxonomy" id="301880"/>
    <lineage>
        <taxon>Eukaryota</taxon>
        <taxon>Viridiplantae</taxon>
        <taxon>Streptophyta</taxon>
        <taxon>Embryophyta</taxon>
        <taxon>Tracheophyta</taxon>
        <taxon>Spermatophyta</taxon>
        <taxon>Magnoliopsida</taxon>
        <taxon>eudicotyledons</taxon>
        <taxon>Gunneridae</taxon>
        <taxon>Pentapetalae</taxon>
        <taxon>asterids</taxon>
        <taxon>campanulids</taxon>
        <taxon>Asterales</taxon>
        <taxon>Asteraceae</taxon>
        <taxon>Asteroideae</taxon>
        <taxon>Anthemideae</taxon>
        <taxon>Anthemidinae</taxon>
        <taxon>Tanacetum</taxon>
    </lineage>
</organism>